<accession>A0A2T6B8N0</accession>
<dbReference type="Proteomes" id="UP000244224">
    <property type="component" value="Unassembled WGS sequence"/>
</dbReference>
<name>A0A2T6B8N0_9RHOB</name>
<evidence type="ECO:0000313" key="3">
    <source>
        <dbReference type="Proteomes" id="UP000244224"/>
    </source>
</evidence>
<proteinExistence type="predicted"/>
<feature type="compositionally biased region" description="Pro residues" evidence="1">
    <location>
        <begin position="146"/>
        <end position="159"/>
    </location>
</feature>
<evidence type="ECO:0000256" key="1">
    <source>
        <dbReference type="SAM" id="MobiDB-lite"/>
    </source>
</evidence>
<evidence type="ECO:0000313" key="2">
    <source>
        <dbReference type="EMBL" id="PTX52425.1"/>
    </source>
</evidence>
<keyword evidence="3" id="KW-1185">Reference proteome</keyword>
<dbReference type="AlphaFoldDB" id="A0A2T6B8N0"/>
<dbReference type="EMBL" id="QBKP01000002">
    <property type="protein sequence ID" value="PTX52425.1"/>
    <property type="molecule type" value="Genomic_DNA"/>
</dbReference>
<reference evidence="2 3" key="1">
    <citation type="submission" date="2018-04" db="EMBL/GenBank/DDBJ databases">
        <title>Genomic Encyclopedia of Archaeal and Bacterial Type Strains, Phase II (KMG-II): from individual species to whole genera.</title>
        <authorList>
            <person name="Goeker M."/>
        </authorList>
    </citation>
    <scope>NUCLEOTIDE SEQUENCE [LARGE SCALE GENOMIC DNA]</scope>
    <source>
        <strain evidence="2 3">DSM 21823</strain>
    </source>
</reference>
<protein>
    <submittedName>
        <fullName evidence="2">Uncharacterized protein</fullName>
    </submittedName>
</protein>
<organism evidence="2 3">
    <name type="scientific">Gemmobacter caeni</name>
    <dbReference type="NCBI Taxonomy" id="589035"/>
    <lineage>
        <taxon>Bacteria</taxon>
        <taxon>Pseudomonadati</taxon>
        <taxon>Pseudomonadota</taxon>
        <taxon>Alphaproteobacteria</taxon>
        <taxon>Rhodobacterales</taxon>
        <taxon>Paracoccaceae</taxon>
        <taxon>Gemmobacter</taxon>
    </lineage>
</organism>
<sequence>MTSGARVRTGPEGDLLERVMADGNAQRAAELLFEVLKSGRARPALEEAVRDRLGAGSRRDLAERLRAAVPGPGRSLAESVAGHLTLSDPGQAAEDVARILYDEVARGLTAVRAYPVLAALVETLGAVPDLSPRGTASPVPARVETPAPPPVSQTPPPQSPLAEAMRRFEGPPRSVTRGVGAPARNAPPGRTAERPPARKPSPPAGFVLLDGPVRLHHEEGDLISVPLFPAAPGGRPPGPVRVPAALPPPPETRDGDRIRSWLRGKPATPDALGVSAGLLITGEPGDLMEIEAEFQSDPVAALRIYKARSPVADGTPDAAWCGRLGRDIGRFSVSHEAGVIALARAVVTLLESQEPDRIAPLRAAGANLTVREELAEAVCGVIDTELDYLSDGPSEAGGPPQNLMGSFSPNASLTEGRCLERALRLHLTASVPLGTALRQSLTEFRVAQAMRENPNAPFQTLNERFERDPALPLAELSGRVPIVRIGYTEPTL</sequence>
<feature type="region of interest" description="Disordered" evidence="1">
    <location>
        <begin position="390"/>
        <end position="409"/>
    </location>
</feature>
<gene>
    <name evidence="2" type="ORF">C8N34_102204</name>
</gene>
<feature type="region of interest" description="Disordered" evidence="1">
    <location>
        <begin position="128"/>
        <end position="205"/>
    </location>
</feature>
<comment type="caution">
    <text evidence="2">The sequence shown here is derived from an EMBL/GenBank/DDBJ whole genome shotgun (WGS) entry which is preliminary data.</text>
</comment>